<comment type="caution">
    <text evidence="1">The sequence shown here is derived from an EMBL/GenBank/DDBJ whole genome shotgun (WGS) entry which is preliminary data.</text>
</comment>
<dbReference type="EMBL" id="JARKIK010000004">
    <property type="protein sequence ID" value="KAK8752810.1"/>
    <property type="molecule type" value="Genomic_DNA"/>
</dbReference>
<dbReference type="Proteomes" id="UP001445076">
    <property type="component" value="Unassembled WGS sequence"/>
</dbReference>
<organism evidence="1 2">
    <name type="scientific">Cherax quadricarinatus</name>
    <name type="common">Australian red claw crayfish</name>
    <dbReference type="NCBI Taxonomy" id="27406"/>
    <lineage>
        <taxon>Eukaryota</taxon>
        <taxon>Metazoa</taxon>
        <taxon>Ecdysozoa</taxon>
        <taxon>Arthropoda</taxon>
        <taxon>Crustacea</taxon>
        <taxon>Multicrustacea</taxon>
        <taxon>Malacostraca</taxon>
        <taxon>Eumalacostraca</taxon>
        <taxon>Eucarida</taxon>
        <taxon>Decapoda</taxon>
        <taxon>Pleocyemata</taxon>
        <taxon>Astacidea</taxon>
        <taxon>Parastacoidea</taxon>
        <taxon>Parastacidae</taxon>
        <taxon>Cherax</taxon>
    </lineage>
</organism>
<name>A0AAW0YBS8_CHEQU</name>
<accession>A0AAW0YBS8</accession>
<evidence type="ECO:0000313" key="2">
    <source>
        <dbReference type="Proteomes" id="UP001445076"/>
    </source>
</evidence>
<gene>
    <name evidence="1" type="ORF">OTU49_007719</name>
</gene>
<reference evidence="1 2" key="1">
    <citation type="journal article" date="2024" name="BMC Genomics">
        <title>Genome assembly of redclaw crayfish (Cherax quadricarinatus) provides insights into its immune adaptation and hypoxia tolerance.</title>
        <authorList>
            <person name="Liu Z."/>
            <person name="Zheng J."/>
            <person name="Li H."/>
            <person name="Fang K."/>
            <person name="Wang S."/>
            <person name="He J."/>
            <person name="Zhou D."/>
            <person name="Weng S."/>
            <person name="Chi M."/>
            <person name="Gu Z."/>
            <person name="He J."/>
            <person name="Li F."/>
            <person name="Wang M."/>
        </authorList>
    </citation>
    <scope>NUCLEOTIDE SEQUENCE [LARGE SCALE GENOMIC DNA]</scope>
    <source>
        <strain evidence="1">ZL_2023a</strain>
    </source>
</reference>
<feature type="non-terminal residue" evidence="1">
    <location>
        <position position="100"/>
    </location>
</feature>
<proteinExistence type="predicted"/>
<protein>
    <submittedName>
        <fullName evidence="1">Uncharacterized protein</fullName>
    </submittedName>
</protein>
<sequence>MNHSFHTVESVCLEESCQSAPLMCFICKHYKHTKHKMVAVVIDGERATQEDDSKLIMASQDLSPQLAHVTSQEQKLAHLVSLVPDPAIPITLTKVSDIVS</sequence>
<evidence type="ECO:0000313" key="1">
    <source>
        <dbReference type="EMBL" id="KAK8752810.1"/>
    </source>
</evidence>
<dbReference type="AlphaFoldDB" id="A0AAW0YBS8"/>
<keyword evidence="2" id="KW-1185">Reference proteome</keyword>